<comment type="caution">
    <text evidence="10">The sequence shown here is derived from an EMBL/GenBank/DDBJ whole genome shotgun (WGS) entry which is preliminary data.</text>
</comment>
<accession>A0A562K8A6</accession>
<dbReference type="InterPro" id="IPR009075">
    <property type="entry name" value="AcylCo_DH/oxidase_C"/>
</dbReference>
<protein>
    <submittedName>
        <fullName evidence="10">Alkylation response protein AidB-like acyl-CoA dehydrogenase</fullName>
    </submittedName>
</protein>
<dbReference type="GO" id="GO:0005886">
    <property type="term" value="C:plasma membrane"/>
    <property type="evidence" value="ECO:0007669"/>
    <property type="project" value="TreeGrafter"/>
</dbReference>
<keyword evidence="11" id="KW-1185">Reference proteome</keyword>
<feature type="domain" description="Acyl-CoA dehydrogenase/oxidase C-terminal" evidence="7">
    <location>
        <begin position="242"/>
        <end position="393"/>
    </location>
</feature>
<comment type="similarity">
    <text evidence="2 6">Belongs to the acyl-CoA dehydrogenase family.</text>
</comment>
<dbReference type="InterPro" id="IPR046373">
    <property type="entry name" value="Acyl-CoA_Oxase/DH_mid-dom_sf"/>
</dbReference>
<dbReference type="Gene3D" id="1.10.540.10">
    <property type="entry name" value="Acyl-CoA dehydrogenase/oxidase, N-terminal domain"/>
    <property type="match status" value="1"/>
</dbReference>
<sequence>MSEAMMDFNDSPEQANYRMQCRSWLAEALTDFDGRRPHFPDFDVPEVMAAARAWQSRKAAAGYAAISSPRGYGGGGGSRIEQEIFDQEERASPAPFTDVFDIGLGMALPTMAAFATPEQKSALLPPLIAGRDIWCQLFSEPSCGSDLAAVRTRAIRDGTDWILDGQKIWTSYAQHADYGLILTRSNPDVPKHKGLTCFFIDMRAPGVEVRPIVQMAGIAEYNEVFFTGVRVPDAQRLGEVDGGWSVALSTLMHERTLGGAGKVRGLTIADIIEGARKLQIGDVPALADGAVRERIADWWIDMEGIRLNYYRALTLLTRGETPGPEFSAGKLMSGRQVQEMAAFMLDLSGPSAIDIGDDSDSAGLAMEWLMAARRRLAGGADEIMKNILAERVLGLPVEPRLDKDIPFRDLF</sequence>
<dbReference type="AlphaFoldDB" id="A0A562K8A6"/>
<dbReference type="InterPro" id="IPR006091">
    <property type="entry name" value="Acyl-CoA_Oxase/DH_mid-dom"/>
</dbReference>
<evidence type="ECO:0000313" key="10">
    <source>
        <dbReference type="EMBL" id="TWH91474.1"/>
    </source>
</evidence>
<reference evidence="10 11" key="1">
    <citation type="journal article" date="2015" name="Stand. Genomic Sci.">
        <title>Genomic Encyclopedia of Bacterial and Archaeal Type Strains, Phase III: the genomes of soil and plant-associated and newly described type strains.</title>
        <authorList>
            <person name="Whitman W.B."/>
            <person name="Woyke T."/>
            <person name="Klenk H.P."/>
            <person name="Zhou Y."/>
            <person name="Lilburn T.G."/>
            <person name="Beck B.J."/>
            <person name="De Vos P."/>
            <person name="Vandamme P."/>
            <person name="Eisen J.A."/>
            <person name="Garrity G."/>
            <person name="Hugenholtz P."/>
            <person name="Kyrpides N.C."/>
        </authorList>
    </citation>
    <scope>NUCLEOTIDE SEQUENCE [LARGE SCALE GENOMIC DNA]</scope>
    <source>
        <strain evidence="10 11">CGMCC 1.7748</strain>
    </source>
</reference>
<dbReference type="InterPro" id="IPR036250">
    <property type="entry name" value="AcylCo_DH-like_C"/>
</dbReference>
<dbReference type="Proteomes" id="UP000316624">
    <property type="component" value="Unassembled WGS sequence"/>
</dbReference>
<evidence type="ECO:0000256" key="6">
    <source>
        <dbReference type="RuleBase" id="RU362125"/>
    </source>
</evidence>
<dbReference type="FunFam" id="2.40.110.10:FF:000011">
    <property type="entry name" value="Acyl-CoA dehydrogenase FadE34"/>
    <property type="match status" value="1"/>
</dbReference>
<dbReference type="PANTHER" id="PTHR43292:SF4">
    <property type="entry name" value="ACYL-COA DEHYDROGENASE FADE34"/>
    <property type="match status" value="1"/>
</dbReference>
<comment type="cofactor">
    <cofactor evidence="1 6">
        <name>FAD</name>
        <dbReference type="ChEBI" id="CHEBI:57692"/>
    </cofactor>
</comment>
<dbReference type="SUPFAM" id="SSF47203">
    <property type="entry name" value="Acyl-CoA dehydrogenase C-terminal domain-like"/>
    <property type="match status" value="1"/>
</dbReference>
<feature type="domain" description="Acyl-CoA dehydrogenase/oxidase N-terminal" evidence="9">
    <location>
        <begin position="52"/>
        <end position="130"/>
    </location>
</feature>
<dbReference type="GO" id="GO:0050660">
    <property type="term" value="F:flavin adenine dinucleotide binding"/>
    <property type="evidence" value="ECO:0007669"/>
    <property type="project" value="InterPro"/>
</dbReference>
<dbReference type="Gene3D" id="2.40.110.10">
    <property type="entry name" value="Butyryl-CoA Dehydrogenase, subunit A, domain 2"/>
    <property type="match status" value="1"/>
</dbReference>
<evidence type="ECO:0000259" key="9">
    <source>
        <dbReference type="Pfam" id="PF02771"/>
    </source>
</evidence>
<dbReference type="InterPro" id="IPR037069">
    <property type="entry name" value="AcylCoA_DH/ox_N_sf"/>
</dbReference>
<dbReference type="Gene3D" id="1.20.140.10">
    <property type="entry name" value="Butyryl-CoA Dehydrogenase, subunit A, domain 3"/>
    <property type="match status" value="1"/>
</dbReference>
<name>A0A562K8A6_SPHWJ</name>
<dbReference type="RefSeq" id="WP_199739972.1">
    <property type="nucleotide sequence ID" value="NZ_JACIIY010000016.1"/>
</dbReference>
<dbReference type="Pfam" id="PF00441">
    <property type="entry name" value="Acyl-CoA_dh_1"/>
    <property type="match status" value="1"/>
</dbReference>
<evidence type="ECO:0000256" key="5">
    <source>
        <dbReference type="ARBA" id="ARBA00023002"/>
    </source>
</evidence>
<keyword evidence="5 6" id="KW-0560">Oxidoreductase</keyword>
<dbReference type="InterPro" id="IPR009100">
    <property type="entry name" value="AcylCoA_DH/oxidase_NM_dom_sf"/>
</dbReference>
<dbReference type="GO" id="GO:0016627">
    <property type="term" value="F:oxidoreductase activity, acting on the CH-CH group of donors"/>
    <property type="evidence" value="ECO:0007669"/>
    <property type="project" value="InterPro"/>
</dbReference>
<dbReference type="PANTHER" id="PTHR43292">
    <property type="entry name" value="ACYL-COA DEHYDROGENASE"/>
    <property type="match status" value="1"/>
</dbReference>
<gene>
    <name evidence="10" type="ORF">IQ35_03160</name>
</gene>
<evidence type="ECO:0000256" key="3">
    <source>
        <dbReference type="ARBA" id="ARBA00022630"/>
    </source>
</evidence>
<dbReference type="Pfam" id="PF02771">
    <property type="entry name" value="Acyl-CoA_dh_N"/>
    <property type="match status" value="1"/>
</dbReference>
<evidence type="ECO:0000259" key="7">
    <source>
        <dbReference type="Pfam" id="PF00441"/>
    </source>
</evidence>
<evidence type="ECO:0000313" key="11">
    <source>
        <dbReference type="Proteomes" id="UP000316624"/>
    </source>
</evidence>
<dbReference type="InterPro" id="IPR013786">
    <property type="entry name" value="AcylCoA_DH/ox_N"/>
</dbReference>
<evidence type="ECO:0000256" key="1">
    <source>
        <dbReference type="ARBA" id="ARBA00001974"/>
    </source>
</evidence>
<evidence type="ECO:0000256" key="4">
    <source>
        <dbReference type="ARBA" id="ARBA00022827"/>
    </source>
</evidence>
<feature type="domain" description="Acyl-CoA oxidase/dehydrogenase middle" evidence="8">
    <location>
        <begin position="135"/>
        <end position="226"/>
    </location>
</feature>
<evidence type="ECO:0000259" key="8">
    <source>
        <dbReference type="Pfam" id="PF02770"/>
    </source>
</evidence>
<evidence type="ECO:0000256" key="2">
    <source>
        <dbReference type="ARBA" id="ARBA00009347"/>
    </source>
</evidence>
<dbReference type="EMBL" id="VLKK01000015">
    <property type="protein sequence ID" value="TWH91474.1"/>
    <property type="molecule type" value="Genomic_DNA"/>
</dbReference>
<proteinExistence type="inferred from homology"/>
<dbReference type="SUPFAM" id="SSF56645">
    <property type="entry name" value="Acyl-CoA dehydrogenase NM domain-like"/>
    <property type="match status" value="1"/>
</dbReference>
<dbReference type="InterPro" id="IPR052161">
    <property type="entry name" value="Mycobact_Acyl-CoA_DH"/>
</dbReference>
<dbReference type="Pfam" id="PF02770">
    <property type="entry name" value="Acyl-CoA_dh_M"/>
    <property type="match status" value="1"/>
</dbReference>
<keyword evidence="3 6" id="KW-0285">Flavoprotein</keyword>
<organism evidence="10 11">
    <name type="scientific">Sphingobium wenxiniae (strain DSM 21828 / CGMCC 1.7748 / JZ-1)</name>
    <dbReference type="NCBI Taxonomy" id="595605"/>
    <lineage>
        <taxon>Bacteria</taxon>
        <taxon>Pseudomonadati</taxon>
        <taxon>Pseudomonadota</taxon>
        <taxon>Alphaproteobacteria</taxon>
        <taxon>Sphingomonadales</taxon>
        <taxon>Sphingomonadaceae</taxon>
        <taxon>Sphingobium</taxon>
    </lineage>
</organism>
<keyword evidence="4 6" id="KW-0274">FAD</keyword>